<keyword evidence="2" id="KW-1185">Reference proteome</keyword>
<accession>A0A6J1W2N6</accession>
<evidence type="ECO:0000256" key="1">
    <source>
        <dbReference type="SAM" id="MobiDB-lite"/>
    </source>
</evidence>
<feature type="compositionally biased region" description="Basic and acidic residues" evidence="1">
    <location>
        <begin position="43"/>
        <end position="68"/>
    </location>
</feature>
<feature type="non-terminal residue" evidence="4">
    <location>
        <position position="100"/>
    </location>
</feature>
<dbReference type="GeneID" id="113431481"/>
<dbReference type="KEGG" id="nss:113431480"/>
<protein>
    <submittedName>
        <fullName evidence="3 4">Veficolin-1-like</fullName>
    </submittedName>
</protein>
<dbReference type="AlphaFoldDB" id="A0A6J1W2N6"/>
<dbReference type="RefSeq" id="XP_026549582.1">
    <property type="nucleotide sequence ID" value="XM_026693797.1"/>
</dbReference>
<evidence type="ECO:0000313" key="4">
    <source>
        <dbReference type="RefSeq" id="XP_026549582.1"/>
    </source>
</evidence>
<organism evidence="2 4">
    <name type="scientific">Notechis scutatus</name>
    <name type="common">mainland tiger snake</name>
    <dbReference type="NCBI Taxonomy" id="8663"/>
    <lineage>
        <taxon>Eukaryota</taxon>
        <taxon>Metazoa</taxon>
        <taxon>Chordata</taxon>
        <taxon>Craniata</taxon>
        <taxon>Vertebrata</taxon>
        <taxon>Euteleostomi</taxon>
        <taxon>Lepidosauria</taxon>
        <taxon>Squamata</taxon>
        <taxon>Bifurcata</taxon>
        <taxon>Unidentata</taxon>
        <taxon>Episquamata</taxon>
        <taxon>Toxicofera</taxon>
        <taxon>Serpentes</taxon>
        <taxon>Colubroidea</taxon>
        <taxon>Elapidae</taxon>
        <taxon>Hydrophiinae</taxon>
        <taxon>Notechis</taxon>
    </lineage>
</organism>
<feature type="compositionally biased region" description="Low complexity" evidence="1">
    <location>
        <begin position="32"/>
        <end position="41"/>
    </location>
</feature>
<proteinExistence type="predicted"/>
<dbReference type="Proteomes" id="UP000504612">
    <property type="component" value="Unplaced"/>
</dbReference>
<evidence type="ECO:0000313" key="2">
    <source>
        <dbReference type="Proteomes" id="UP000504612"/>
    </source>
</evidence>
<gene>
    <name evidence="4" type="primary">LOC113431481</name>
    <name evidence="3" type="synonym">LOC113431480</name>
</gene>
<reference evidence="3 4" key="1">
    <citation type="submission" date="2025-04" db="UniProtKB">
        <authorList>
            <consortium name="RefSeq"/>
        </authorList>
    </citation>
    <scope>IDENTIFICATION</scope>
</reference>
<evidence type="ECO:0000313" key="3">
    <source>
        <dbReference type="RefSeq" id="XP_026549581.1"/>
    </source>
</evidence>
<name>A0A6J1W2N6_9SAUR</name>
<sequence length="100" mass="10998">MTLFFTKTRFGISWYIPDVLLRDIVLFSVGEKGSAGIPGKAGPKGDKGDKGDNGEPCHSEGCQREEGRARNCKELHEQGETLTGWYTIYPIPGKVIVMPL</sequence>
<feature type="region of interest" description="Disordered" evidence="1">
    <location>
        <begin position="32"/>
        <end position="68"/>
    </location>
</feature>
<dbReference type="RefSeq" id="XP_026549581.1">
    <property type="nucleotide sequence ID" value="XM_026693796.1"/>
</dbReference>
<dbReference type="KEGG" id="nss:113431481"/>